<feature type="region of interest" description="Disordered" evidence="6">
    <location>
        <begin position="1"/>
        <end position="74"/>
    </location>
</feature>
<evidence type="ECO:0000256" key="2">
    <source>
        <dbReference type="ARBA" id="ARBA00023015"/>
    </source>
</evidence>
<dbReference type="OrthoDB" id="4109973at2759"/>
<comment type="caution">
    <text evidence="8">The sequence shown here is derived from an EMBL/GenBank/DDBJ whole genome shotgun (WGS) entry which is preliminary data.</text>
</comment>
<dbReference type="RefSeq" id="XP_007737706.1">
    <property type="nucleotide sequence ID" value="XM_007739516.1"/>
</dbReference>
<proteinExistence type="predicted"/>
<dbReference type="Pfam" id="PF04082">
    <property type="entry name" value="Fungal_trans"/>
    <property type="match status" value="1"/>
</dbReference>
<feature type="compositionally biased region" description="Acidic residues" evidence="6">
    <location>
        <begin position="62"/>
        <end position="72"/>
    </location>
</feature>
<dbReference type="GO" id="GO:0000981">
    <property type="term" value="F:DNA-binding transcription factor activity, RNA polymerase II-specific"/>
    <property type="evidence" value="ECO:0007669"/>
    <property type="project" value="TreeGrafter"/>
</dbReference>
<name>W9XMR4_9EURO</name>
<dbReference type="CDD" id="cd12148">
    <property type="entry name" value="fungal_TF_MHR"/>
    <property type="match status" value="1"/>
</dbReference>
<sequence length="656" mass="72949">MATDADADADADGQETPAAGSNESLPTAELESELESELERTNELPSHAGPSENRPSSHDNPNDNDGDTDFWAESEGLQPSGLLNRRAMKGKYSLQNILSIGHGMHLDKAKAAAPIIEDDPVRKGVVPYHIATSLFEGFMKSFNPFICVLDPVLHTFQYVQERSSFLLTVILAVSAKAFNPALHLELHAYSEKLFIDCFARGSKSPEIIQAILLTTYWKQPDDARSWSIIGYAIRLCMELGLHKLPISDDETNPTTSKLEIRQKRNIERLWLVFFVYDRSMSLQTGKPWMIERSDFIESVNTWYKSSFATADDATLAAFVSLRIASADILEAFSPQRPAPSMAHPYRFDALLKSLTPQIDAWRKHWLRVTSEKGEERCSSFLVSFFGTHLLLLLYSFQLQASISSPIGASLVDTEAFWITYTSALEMLNLVSHPSLSPLLSFAHDSVHAMTAYAAVFLTKLLLCVNKAVRQEFEPTVITTIELAARVFAQQNTPPTFACALQATFLKNVLREYQKACRWRSVNNRLKSSARHLQSSPTAEENLPSTTKALQFPSSAAPLEYLRKDQGGNQAEDQPQRVSDSPMQAPDPMTPSSSLPIDNVNEVVPGVDDNSPMYSDLVDTMPHDWTFADNEGWTAMFMNAGFDINTSFFVPGLNGTS</sequence>
<dbReference type="STRING" id="1182542.W9XMR4"/>
<dbReference type="EMBL" id="AMGY01000009">
    <property type="protein sequence ID" value="EXJ78261.1"/>
    <property type="molecule type" value="Genomic_DNA"/>
</dbReference>
<evidence type="ECO:0000256" key="1">
    <source>
        <dbReference type="ARBA" id="ARBA00004123"/>
    </source>
</evidence>
<protein>
    <recommendedName>
        <fullName evidence="7">Xylanolytic transcriptional activator regulatory domain-containing protein</fullName>
    </recommendedName>
</protein>
<dbReference type="InterPro" id="IPR051089">
    <property type="entry name" value="prtT"/>
</dbReference>
<dbReference type="eggNOG" id="ENOG502S1F2">
    <property type="taxonomic scope" value="Eukaryota"/>
</dbReference>
<dbReference type="PANTHER" id="PTHR31845">
    <property type="entry name" value="FINGER DOMAIN PROTEIN, PUTATIVE-RELATED"/>
    <property type="match status" value="1"/>
</dbReference>
<feature type="domain" description="Xylanolytic transcriptional activator regulatory" evidence="7">
    <location>
        <begin position="225"/>
        <end position="306"/>
    </location>
</feature>
<dbReference type="GeneID" id="19173506"/>
<evidence type="ECO:0000256" key="3">
    <source>
        <dbReference type="ARBA" id="ARBA00023125"/>
    </source>
</evidence>
<dbReference type="GO" id="GO:0008270">
    <property type="term" value="F:zinc ion binding"/>
    <property type="evidence" value="ECO:0007669"/>
    <property type="project" value="InterPro"/>
</dbReference>
<dbReference type="GO" id="GO:0005634">
    <property type="term" value="C:nucleus"/>
    <property type="evidence" value="ECO:0007669"/>
    <property type="project" value="UniProtKB-SubCell"/>
</dbReference>
<dbReference type="AlphaFoldDB" id="W9XMR4"/>
<evidence type="ECO:0000256" key="6">
    <source>
        <dbReference type="SAM" id="MobiDB-lite"/>
    </source>
</evidence>
<feature type="compositionally biased region" description="Polar residues" evidence="6">
    <location>
        <begin position="566"/>
        <end position="581"/>
    </location>
</feature>
<reference evidence="8 9" key="1">
    <citation type="submission" date="2013-03" db="EMBL/GenBank/DDBJ databases">
        <title>The Genome Sequence of Capronia epimyces CBS 606.96.</title>
        <authorList>
            <consortium name="The Broad Institute Genomics Platform"/>
            <person name="Cuomo C."/>
            <person name="de Hoog S."/>
            <person name="Gorbushina A."/>
            <person name="Walker B."/>
            <person name="Young S.K."/>
            <person name="Zeng Q."/>
            <person name="Gargeya S."/>
            <person name="Fitzgerald M."/>
            <person name="Haas B."/>
            <person name="Abouelleil A."/>
            <person name="Allen A.W."/>
            <person name="Alvarado L."/>
            <person name="Arachchi H.M."/>
            <person name="Berlin A.M."/>
            <person name="Chapman S.B."/>
            <person name="Gainer-Dewar J."/>
            <person name="Goldberg J."/>
            <person name="Griggs A."/>
            <person name="Gujja S."/>
            <person name="Hansen M."/>
            <person name="Howarth C."/>
            <person name="Imamovic A."/>
            <person name="Ireland A."/>
            <person name="Larimer J."/>
            <person name="McCowan C."/>
            <person name="Murphy C."/>
            <person name="Pearson M."/>
            <person name="Poon T.W."/>
            <person name="Priest M."/>
            <person name="Roberts A."/>
            <person name="Saif S."/>
            <person name="Shea T."/>
            <person name="Sisk P."/>
            <person name="Sykes S."/>
            <person name="Wortman J."/>
            <person name="Nusbaum C."/>
            <person name="Birren B."/>
        </authorList>
    </citation>
    <scope>NUCLEOTIDE SEQUENCE [LARGE SCALE GENOMIC DNA]</scope>
    <source>
        <strain evidence="8 9">CBS 606.96</strain>
    </source>
</reference>
<evidence type="ECO:0000256" key="5">
    <source>
        <dbReference type="ARBA" id="ARBA00023242"/>
    </source>
</evidence>
<keyword evidence="4" id="KW-0804">Transcription</keyword>
<organism evidence="8 9">
    <name type="scientific">Capronia epimyces CBS 606.96</name>
    <dbReference type="NCBI Taxonomy" id="1182542"/>
    <lineage>
        <taxon>Eukaryota</taxon>
        <taxon>Fungi</taxon>
        <taxon>Dikarya</taxon>
        <taxon>Ascomycota</taxon>
        <taxon>Pezizomycotina</taxon>
        <taxon>Eurotiomycetes</taxon>
        <taxon>Chaetothyriomycetidae</taxon>
        <taxon>Chaetothyriales</taxon>
        <taxon>Herpotrichiellaceae</taxon>
        <taxon>Capronia</taxon>
    </lineage>
</organism>
<dbReference type="GO" id="GO:0000976">
    <property type="term" value="F:transcription cis-regulatory region binding"/>
    <property type="evidence" value="ECO:0007669"/>
    <property type="project" value="TreeGrafter"/>
</dbReference>
<comment type="subcellular location">
    <subcellularLocation>
        <location evidence="1">Nucleus</location>
    </subcellularLocation>
</comment>
<dbReference type="GO" id="GO:0006351">
    <property type="term" value="P:DNA-templated transcription"/>
    <property type="evidence" value="ECO:0007669"/>
    <property type="project" value="InterPro"/>
</dbReference>
<keyword evidence="2" id="KW-0805">Transcription regulation</keyword>
<dbReference type="Proteomes" id="UP000019478">
    <property type="component" value="Unassembled WGS sequence"/>
</dbReference>
<keyword evidence="3" id="KW-0238">DNA-binding</keyword>
<feature type="compositionally biased region" description="Acidic residues" evidence="6">
    <location>
        <begin position="1"/>
        <end position="13"/>
    </location>
</feature>
<evidence type="ECO:0000256" key="4">
    <source>
        <dbReference type="ARBA" id="ARBA00023163"/>
    </source>
</evidence>
<dbReference type="InterPro" id="IPR007219">
    <property type="entry name" value="XnlR_reg_dom"/>
</dbReference>
<gene>
    <name evidence="8" type="ORF">A1O3_09422</name>
</gene>
<dbReference type="PANTHER" id="PTHR31845:SF17">
    <property type="entry name" value="ZN(II)2CYS6 TRANSCRIPTION FACTOR (EUROFUNG)"/>
    <property type="match status" value="1"/>
</dbReference>
<keyword evidence="5" id="KW-0539">Nucleus</keyword>
<evidence type="ECO:0000313" key="8">
    <source>
        <dbReference type="EMBL" id="EXJ78261.1"/>
    </source>
</evidence>
<feature type="region of interest" description="Disordered" evidence="6">
    <location>
        <begin position="566"/>
        <end position="598"/>
    </location>
</feature>
<dbReference type="HOGENOM" id="CLU_017865_1_1_1"/>
<dbReference type="SMART" id="SM00906">
    <property type="entry name" value="Fungal_trans"/>
    <property type="match status" value="1"/>
</dbReference>
<evidence type="ECO:0000313" key="9">
    <source>
        <dbReference type="Proteomes" id="UP000019478"/>
    </source>
</evidence>
<keyword evidence="9" id="KW-1185">Reference proteome</keyword>
<accession>W9XMR4</accession>
<evidence type="ECO:0000259" key="7">
    <source>
        <dbReference type="SMART" id="SM00906"/>
    </source>
</evidence>